<evidence type="ECO:0000259" key="1">
    <source>
        <dbReference type="Pfam" id="PF16116"/>
    </source>
</evidence>
<feature type="domain" description="DUF4832" evidence="1">
    <location>
        <begin position="225"/>
        <end position="424"/>
    </location>
</feature>
<name>A0A402CWS3_9BACT</name>
<keyword evidence="3" id="KW-1185">Reference proteome</keyword>
<dbReference type="InterPro" id="IPR032267">
    <property type="entry name" value="DUF4832"/>
</dbReference>
<dbReference type="OrthoDB" id="9761426at2"/>
<dbReference type="AlphaFoldDB" id="A0A402CWS3"/>
<evidence type="ECO:0000313" key="3">
    <source>
        <dbReference type="Proteomes" id="UP000287394"/>
    </source>
</evidence>
<dbReference type="KEGG" id="ccot:CCAX7_63030"/>
<proteinExistence type="predicted"/>
<accession>A0A402CWS3</accession>
<sequence>MKFHWPRMIVLGLAAACLGCAPMSRGQGQLVHLNPGPGPLDNPLKGWCTYTTAGPIHQPYSMVYQYASWKDLEPREGDYQFDAWEKRAWNIPSAAGKRVVFRVYLDYPSLPSGVPDWVVAKGVQMRKYTEEGGGLSPDYENPILISNLERLIAALGKRYDHDPRVAFVTVGTLGFWGEWHTYPRTELFASPATQQRIVDAYRRAFPDKQLQARYPDGVTGAQGWLGYHDDMFPSDTTGPDTWMFLPKMERSGRTDNWKAAPIGGEMEPGAANRWLGADFARTMAAVEKAHMTWVGPYSPAIAPNTSPEFLANCQAMVRRMGYQFSLRTVQASVTGKSSRSLRVVIEGENQGVAPFYYRWPVRLALIGANHQVAQTLSTDADIRAWRPGPFTLSATQTVHLLPGAYRLGLGVIDPMTGRPGVKFANTLPGDNGWTILTNVRVP</sequence>
<dbReference type="Pfam" id="PF16116">
    <property type="entry name" value="DUF4832"/>
    <property type="match status" value="1"/>
</dbReference>
<dbReference type="InterPro" id="IPR017853">
    <property type="entry name" value="GH"/>
</dbReference>
<dbReference type="Gene3D" id="3.20.20.80">
    <property type="entry name" value="Glycosidases"/>
    <property type="match status" value="1"/>
</dbReference>
<protein>
    <submittedName>
        <fullName evidence="2">Beta-galactosidase</fullName>
    </submittedName>
</protein>
<reference evidence="2 3" key="1">
    <citation type="journal article" date="2019" name="Int. J. Syst. Evol. Microbiol.">
        <title>Capsulimonas corticalis gen. nov., sp. nov., an aerobic capsulated bacterium, of a novel bacterial order, Capsulimonadales ord. nov., of the class Armatimonadia of the phylum Armatimonadetes.</title>
        <authorList>
            <person name="Li J."/>
            <person name="Kudo C."/>
            <person name="Tonouchi A."/>
        </authorList>
    </citation>
    <scope>NUCLEOTIDE SEQUENCE [LARGE SCALE GENOMIC DNA]</scope>
    <source>
        <strain evidence="2 3">AX-7</strain>
    </source>
</reference>
<evidence type="ECO:0000313" key="2">
    <source>
        <dbReference type="EMBL" id="BDI34252.1"/>
    </source>
</evidence>
<dbReference type="SUPFAM" id="SSF51445">
    <property type="entry name" value="(Trans)glycosidases"/>
    <property type="match status" value="1"/>
</dbReference>
<dbReference type="EMBL" id="AP025739">
    <property type="protein sequence ID" value="BDI34252.1"/>
    <property type="molecule type" value="Genomic_DNA"/>
</dbReference>
<gene>
    <name evidence="2" type="ORF">CCAX7_63030</name>
</gene>
<dbReference type="Proteomes" id="UP000287394">
    <property type="component" value="Chromosome"/>
</dbReference>
<organism evidence="2 3">
    <name type="scientific">Capsulimonas corticalis</name>
    <dbReference type="NCBI Taxonomy" id="2219043"/>
    <lineage>
        <taxon>Bacteria</taxon>
        <taxon>Bacillati</taxon>
        <taxon>Armatimonadota</taxon>
        <taxon>Armatimonadia</taxon>
        <taxon>Capsulimonadales</taxon>
        <taxon>Capsulimonadaceae</taxon>
        <taxon>Capsulimonas</taxon>
    </lineage>
</organism>
<dbReference type="RefSeq" id="WP_119321785.1">
    <property type="nucleotide sequence ID" value="NZ_AP025739.1"/>
</dbReference>